<feature type="non-terminal residue" evidence="2">
    <location>
        <position position="1"/>
    </location>
</feature>
<name>A0A6S6T1Q0_9GAMM</name>
<dbReference type="SUPFAM" id="SSF52833">
    <property type="entry name" value="Thioredoxin-like"/>
    <property type="match status" value="1"/>
</dbReference>
<accession>A0A6S6T1Q0</accession>
<organism evidence="2">
    <name type="scientific">uncultured Thiotrichaceae bacterium</name>
    <dbReference type="NCBI Taxonomy" id="298394"/>
    <lineage>
        <taxon>Bacteria</taxon>
        <taxon>Pseudomonadati</taxon>
        <taxon>Pseudomonadota</taxon>
        <taxon>Gammaproteobacteria</taxon>
        <taxon>Thiotrichales</taxon>
        <taxon>Thiotrichaceae</taxon>
        <taxon>environmental samples</taxon>
    </lineage>
</organism>
<evidence type="ECO:0000256" key="1">
    <source>
        <dbReference type="SAM" id="MobiDB-lite"/>
    </source>
</evidence>
<gene>
    <name evidence="2" type="ORF">HELGO_WM39270</name>
</gene>
<dbReference type="AlphaFoldDB" id="A0A6S6T1Q0"/>
<dbReference type="InterPro" id="IPR036249">
    <property type="entry name" value="Thioredoxin-like_sf"/>
</dbReference>
<evidence type="ECO:0000313" key="2">
    <source>
        <dbReference type="EMBL" id="CAA6812562.1"/>
    </source>
</evidence>
<proteinExistence type="predicted"/>
<dbReference type="Gene3D" id="3.40.30.10">
    <property type="entry name" value="Glutaredoxin"/>
    <property type="match status" value="1"/>
</dbReference>
<evidence type="ECO:0008006" key="3">
    <source>
        <dbReference type="Google" id="ProtNLM"/>
    </source>
</evidence>
<sequence>DYPEEQVKRGQAEGQRLGVDSTPTLFLNGRRLHLHDLEKDLPGEITKALEKAK</sequence>
<reference evidence="2" key="1">
    <citation type="submission" date="2020-01" db="EMBL/GenBank/DDBJ databases">
        <authorList>
            <person name="Meier V. D."/>
            <person name="Meier V D."/>
        </authorList>
    </citation>
    <scope>NUCLEOTIDE SEQUENCE</scope>
    <source>
        <strain evidence="2">HLG_WM_MAG_08</strain>
    </source>
</reference>
<protein>
    <recommendedName>
        <fullName evidence="3">Disulfide bond formation protein DsbA</fullName>
    </recommendedName>
</protein>
<feature type="region of interest" description="Disordered" evidence="1">
    <location>
        <begin position="1"/>
        <end position="22"/>
    </location>
</feature>
<feature type="compositionally biased region" description="Basic and acidic residues" evidence="1">
    <location>
        <begin position="1"/>
        <end position="11"/>
    </location>
</feature>
<dbReference type="EMBL" id="CACVAV010000203">
    <property type="protein sequence ID" value="CAA6812562.1"/>
    <property type="molecule type" value="Genomic_DNA"/>
</dbReference>